<gene>
    <name evidence="3" type="ORF">PVAND_012134</name>
</gene>
<feature type="domain" description="MADF" evidence="2">
    <location>
        <begin position="11"/>
        <end position="104"/>
    </location>
</feature>
<dbReference type="Pfam" id="PF10545">
    <property type="entry name" value="MADF_DNA_bdg"/>
    <property type="match status" value="1"/>
</dbReference>
<dbReference type="InterPro" id="IPR006578">
    <property type="entry name" value="MADF-dom"/>
</dbReference>
<dbReference type="PANTHER" id="PTHR12243:SF67">
    <property type="entry name" value="COREPRESSOR OF PANGOLIN, ISOFORM A-RELATED"/>
    <property type="match status" value="1"/>
</dbReference>
<reference evidence="3" key="1">
    <citation type="submission" date="2021-03" db="EMBL/GenBank/DDBJ databases">
        <title>Chromosome level genome of the anhydrobiotic midge Polypedilum vanderplanki.</title>
        <authorList>
            <person name="Yoshida Y."/>
            <person name="Kikawada T."/>
            <person name="Gusev O."/>
        </authorList>
    </citation>
    <scope>NUCLEOTIDE SEQUENCE</scope>
    <source>
        <strain evidence="3">NIAS01</strain>
        <tissue evidence="3">Whole body or cell culture</tissue>
    </source>
</reference>
<dbReference type="Proteomes" id="UP001107558">
    <property type="component" value="Chromosome 1"/>
</dbReference>
<feature type="region of interest" description="Disordered" evidence="1">
    <location>
        <begin position="114"/>
        <end position="133"/>
    </location>
</feature>
<dbReference type="PROSITE" id="PS51029">
    <property type="entry name" value="MADF"/>
    <property type="match status" value="1"/>
</dbReference>
<dbReference type="AlphaFoldDB" id="A0A9J6CLU9"/>
<evidence type="ECO:0000313" key="3">
    <source>
        <dbReference type="EMBL" id="KAG5682807.1"/>
    </source>
</evidence>
<dbReference type="PANTHER" id="PTHR12243">
    <property type="entry name" value="MADF DOMAIN TRANSCRIPTION FACTOR"/>
    <property type="match status" value="1"/>
</dbReference>
<keyword evidence="4" id="KW-1185">Reference proteome</keyword>
<dbReference type="GO" id="GO:0005667">
    <property type="term" value="C:transcription regulator complex"/>
    <property type="evidence" value="ECO:0007669"/>
    <property type="project" value="TreeGrafter"/>
</dbReference>
<sequence length="239" mass="27714">MNFRGTATDEEFVRHVQNNLILWDTRCQDYKDCKEKALVWDSVGNSCGITGEQARLKWVSLREKYRREKLYWENIEKNGNSSNAPLKEYWPLMKDMKFIDAVSTRRHSYRKTNKLDNNTSATSASTPTYSPNISLTTSPHNFASAAMQMLEPLDNDEQTHFLMNNSFNGMDADDDPSMDCDNGYNSLDINKTKYQSFGIYIGNELCALRDEFAEELHERLLAELLKFKRELRKAKCAEM</sequence>
<accession>A0A9J6CLU9</accession>
<comment type="caution">
    <text evidence="3">The sequence shown here is derived from an EMBL/GenBank/DDBJ whole genome shotgun (WGS) entry which is preliminary data.</text>
</comment>
<dbReference type="InterPro" id="IPR039353">
    <property type="entry name" value="TF_Adf1"/>
</dbReference>
<feature type="compositionally biased region" description="Low complexity" evidence="1">
    <location>
        <begin position="119"/>
        <end position="131"/>
    </location>
</feature>
<dbReference type="OrthoDB" id="7783697at2759"/>
<dbReference type="GO" id="GO:0005634">
    <property type="term" value="C:nucleus"/>
    <property type="evidence" value="ECO:0007669"/>
    <property type="project" value="TreeGrafter"/>
</dbReference>
<organism evidence="3 4">
    <name type="scientific">Polypedilum vanderplanki</name>
    <name type="common">Sleeping chironomid midge</name>
    <dbReference type="NCBI Taxonomy" id="319348"/>
    <lineage>
        <taxon>Eukaryota</taxon>
        <taxon>Metazoa</taxon>
        <taxon>Ecdysozoa</taxon>
        <taxon>Arthropoda</taxon>
        <taxon>Hexapoda</taxon>
        <taxon>Insecta</taxon>
        <taxon>Pterygota</taxon>
        <taxon>Neoptera</taxon>
        <taxon>Endopterygota</taxon>
        <taxon>Diptera</taxon>
        <taxon>Nematocera</taxon>
        <taxon>Chironomoidea</taxon>
        <taxon>Chironomidae</taxon>
        <taxon>Chironominae</taxon>
        <taxon>Polypedilum</taxon>
        <taxon>Polypedilum</taxon>
    </lineage>
</organism>
<dbReference type="SMART" id="SM00595">
    <property type="entry name" value="MADF"/>
    <property type="match status" value="1"/>
</dbReference>
<evidence type="ECO:0000313" key="4">
    <source>
        <dbReference type="Proteomes" id="UP001107558"/>
    </source>
</evidence>
<name>A0A9J6CLU9_POLVA</name>
<evidence type="ECO:0000256" key="1">
    <source>
        <dbReference type="SAM" id="MobiDB-lite"/>
    </source>
</evidence>
<evidence type="ECO:0000259" key="2">
    <source>
        <dbReference type="PROSITE" id="PS51029"/>
    </source>
</evidence>
<dbReference type="GO" id="GO:0006357">
    <property type="term" value="P:regulation of transcription by RNA polymerase II"/>
    <property type="evidence" value="ECO:0007669"/>
    <property type="project" value="TreeGrafter"/>
</dbReference>
<proteinExistence type="predicted"/>
<protein>
    <recommendedName>
        <fullName evidence="2">MADF domain-containing protein</fullName>
    </recommendedName>
</protein>
<dbReference type="EMBL" id="JADBJN010000001">
    <property type="protein sequence ID" value="KAG5682807.1"/>
    <property type="molecule type" value="Genomic_DNA"/>
</dbReference>